<protein>
    <recommendedName>
        <fullName evidence="1">CI111 double-psi beta barrel domain-containing protein</fullName>
    </recommendedName>
</protein>
<sequence length="280" mass="31228">MSLLRAKSSSSAFFSAFSRTLTPLIDFQRRLASVERLVSFVYALAASASDEFLDCFLKFLLAAATTSNKTARFRACQIVFEVIEWMMVRVRDKIPVVRSFPLMSLANECAKCHGLKIGKAVDDDDDVGNYSVLAMVFPASKVSKDGVRLSSNLYYTMGCPPMGSSVFVCALQKQLLPTPASGSNQQYYMENSCLPINNCKELYLQLVPSNSGLPLKFNNFPSLDVSKEKSHVQFENDIVASPVTSSSHLLLYQSFLMLVVCLLHNLRIQHLVCQIRRVNH</sequence>
<dbReference type="EMBL" id="CM003373">
    <property type="protein sequence ID" value="KOM38155.1"/>
    <property type="molecule type" value="Genomic_DNA"/>
</dbReference>
<gene>
    <name evidence="2" type="ORF">LR48_Vigan03g153700</name>
</gene>
<dbReference type="InterPro" id="IPR058958">
    <property type="entry name" value="DPBB_CI111"/>
</dbReference>
<dbReference type="GO" id="GO:0007076">
    <property type="term" value="P:mitotic chromosome condensation"/>
    <property type="evidence" value="ECO:0007669"/>
    <property type="project" value="InterPro"/>
</dbReference>
<proteinExistence type="predicted"/>
<dbReference type="GO" id="GO:0000796">
    <property type="term" value="C:condensin complex"/>
    <property type="evidence" value="ECO:0007669"/>
    <property type="project" value="InterPro"/>
</dbReference>
<dbReference type="Gramene" id="KOM38155">
    <property type="protein sequence ID" value="KOM38155"/>
    <property type="gene ID" value="LR48_Vigan03g153700"/>
</dbReference>
<evidence type="ECO:0000259" key="1">
    <source>
        <dbReference type="Pfam" id="PF26429"/>
    </source>
</evidence>
<accession>A0A0L9U5U6</accession>
<evidence type="ECO:0000313" key="3">
    <source>
        <dbReference type="Proteomes" id="UP000053144"/>
    </source>
</evidence>
<dbReference type="GO" id="GO:0000793">
    <property type="term" value="C:condensed chromosome"/>
    <property type="evidence" value="ECO:0007669"/>
    <property type="project" value="TreeGrafter"/>
</dbReference>
<organism evidence="2 3">
    <name type="scientific">Phaseolus angularis</name>
    <name type="common">Azuki bean</name>
    <name type="synonym">Vigna angularis</name>
    <dbReference type="NCBI Taxonomy" id="3914"/>
    <lineage>
        <taxon>Eukaryota</taxon>
        <taxon>Viridiplantae</taxon>
        <taxon>Streptophyta</taxon>
        <taxon>Embryophyta</taxon>
        <taxon>Tracheophyta</taxon>
        <taxon>Spermatophyta</taxon>
        <taxon>Magnoliopsida</taxon>
        <taxon>eudicotyledons</taxon>
        <taxon>Gunneridae</taxon>
        <taxon>Pentapetalae</taxon>
        <taxon>rosids</taxon>
        <taxon>fabids</taxon>
        <taxon>Fabales</taxon>
        <taxon>Fabaceae</taxon>
        <taxon>Papilionoideae</taxon>
        <taxon>50 kb inversion clade</taxon>
        <taxon>NPAAA clade</taxon>
        <taxon>indigoferoid/millettioid clade</taxon>
        <taxon>Phaseoleae</taxon>
        <taxon>Vigna</taxon>
    </lineage>
</organism>
<evidence type="ECO:0000313" key="2">
    <source>
        <dbReference type="EMBL" id="KOM38155.1"/>
    </source>
</evidence>
<dbReference type="Pfam" id="PF26429">
    <property type="entry name" value="DPBB_CI111"/>
    <property type="match status" value="1"/>
</dbReference>
<dbReference type="STRING" id="3914.A0A0L9U5U6"/>
<dbReference type="AlphaFoldDB" id="A0A0L9U5U6"/>
<feature type="domain" description="CI111 double-psi beta barrel" evidence="1">
    <location>
        <begin position="96"/>
        <end position="170"/>
    </location>
</feature>
<dbReference type="Proteomes" id="UP000053144">
    <property type="component" value="Chromosome 3"/>
</dbReference>
<dbReference type="PANTHER" id="PTHR14418">
    <property type="entry name" value="CONDENSIN COMPLEX SUBUNIT 3-RELATED"/>
    <property type="match status" value="1"/>
</dbReference>
<dbReference type="PANTHER" id="PTHR14418:SF5">
    <property type="entry name" value="CONDENSIN COMPLEX SUBUNIT 3"/>
    <property type="match status" value="1"/>
</dbReference>
<name>A0A0L9U5U6_PHAAN</name>
<dbReference type="InterPro" id="IPR027165">
    <property type="entry name" value="CND3"/>
</dbReference>
<reference evidence="3" key="1">
    <citation type="journal article" date="2015" name="Proc. Natl. Acad. Sci. U.S.A.">
        <title>Genome sequencing of adzuki bean (Vigna angularis) provides insight into high starch and low fat accumulation and domestication.</title>
        <authorList>
            <person name="Yang K."/>
            <person name="Tian Z."/>
            <person name="Chen C."/>
            <person name="Luo L."/>
            <person name="Zhao B."/>
            <person name="Wang Z."/>
            <person name="Yu L."/>
            <person name="Li Y."/>
            <person name="Sun Y."/>
            <person name="Li W."/>
            <person name="Chen Y."/>
            <person name="Li Y."/>
            <person name="Zhang Y."/>
            <person name="Ai D."/>
            <person name="Zhao J."/>
            <person name="Shang C."/>
            <person name="Ma Y."/>
            <person name="Wu B."/>
            <person name="Wang M."/>
            <person name="Gao L."/>
            <person name="Sun D."/>
            <person name="Zhang P."/>
            <person name="Guo F."/>
            <person name="Wang W."/>
            <person name="Li Y."/>
            <person name="Wang J."/>
            <person name="Varshney R.K."/>
            <person name="Wang J."/>
            <person name="Ling H.Q."/>
            <person name="Wan P."/>
        </authorList>
    </citation>
    <scope>NUCLEOTIDE SEQUENCE</scope>
    <source>
        <strain evidence="3">cv. Jingnong 6</strain>
    </source>
</reference>